<evidence type="ECO:0007829" key="16">
    <source>
        <dbReference type="PeptideAtlas" id="A0A804P4T8"/>
    </source>
</evidence>
<keyword evidence="7 11" id="KW-0067">ATP-binding</keyword>
<dbReference type="Gene3D" id="3.30.200.20">
    <property type="entry name" value="Phosphorylase Kinase, domain 1"/>
    <property type="match status" value="1"/>
</dbReference>
<dbReference type="PROSITE" id="PS00107">
    <property type="entry name" value="PROTEIN_KINASE_ATP"/>
    <property type="match status" value="1"/>
</dbReference>
<dbReference type="PROSITE" id="PS50011">
    <property type="entry name" value="PROTEIN_KINASE_DOM"/>
    <property type="match status" value="1"/>
</dbReference>
<dbReference type="GO" id="GO:0010468">
    <property type="term" value="P:regulation of gene expression"/>
    <property type="evidence" value="ECO:0000318"/>
    <property type="project" value="GO_Central"/>
</dbReference>
<dbReference type="Gene3D" id="1.10.510.10">
    <property type="entry name" value="Transferase(Phosphotransferase) domain 1"/>
    <property type="match status" value="1"/>
</dbReference>
<feature type="domain" description="Protein kinase" evidence="13">
    <location>
        <begin position="4"/>
        <end position="295"/>
    </location>
</feature>
<dbReference type="FunFam" id="1.10.510.10:FF:000624">
    <property type="entry name" value="Mitogen-activated protein kinase"/>
    <property type="match status" value="1"/>
</dbReference>
<comment type="catalytic activity">
    <reaction evidence="10">
        <text>[DNA-directed RNA polymerase] + ATP = phospho-[DNA-directed RNA polymerase] + ADP + H(+)</text>
        <dbReference type="Rhea" id="RHEA:10216"/>
        <dbReference type="Rhea" id="RHEA-COMP:11321"/>
        <dbReference type="Rhea" id="RHEA-COMP:11322"/>
        <dbReference type="ChEBI" id="CHEBI:15378"/>
        <dbReference type="ChEBI" id="CHEBI:30616"/>
        <dbReference type="ChEBI" id="CHEBI:43176"/>
        <dbReference type="ChEBI" id="CHEBI:68546"/>
        <dbReference type="ChEBI" id="CHEBI:456216"/>
        <dbReference type="EC" id="2.7.11.23"/>
    </reaction>
</comment>
<dbReference type="InterPro" id="IPR008271">
    <property type="entry name" value="Ser/Thr_kinase_AS"/>
</dbReference>
<evidence type="ECO:0000256" key="11">
    <source>
        <dbReference type="PROSITE-ProRule" id="PRU10141"/>
    </source>
</evidence>
<dbReference type="GO" id="GO:0030332">
    <property type="term" value="F:cyclin binding"/>
    <property type="evidence" value="ECO:0000318"/>
    <property type="project" value="GO_Central"/>
</dbReference>
<evidence type="ECO:0000256" key="8">
    <source>
        <dbReference type="ARBA" id="ARBA00047811"/>
    </source>
</evidence>
<evidence type="ECO:0000313" key="14">
    <source>
        <dbReference type="EnsemblPlants" id="Zm00001eb208520_P001"/>
    </source>
</evidence>
<dbReference type="Proteomes" id="UP000007305">
    <property type="component" value="Chromosome 4"/>
</dbReference>
<dbReference type="GO" id="GO:0051445">
    <property type="term" value="P:regulation of meiotic cell cycle"/>
    <property type="evidence" value="ECO:0000318"/>
    <property type="project" value="GO_Central"/>
</dbReference>
<comment type="catalytic activity">
    <reaction evidence="9">
        <text>L-seryl-[protein] + ATP = O-phospho-L-seryl-[protein] + ADP + H(+)</text>
        <dbReference type="Rhea" id="RHEA:17989"/>
        <dbReference type="Rhea" id="RHEA-COMP:9863"/>
        <dbReference type="Rhea" id="RHEA-COMP:11604"/>
        <dbReference type="ChEBI" id="CHEBI:15378"/>
        <dbReference type="ChEBI" id="CHEBI:29999"/>
        <dbReference type="ChEBI" id="CHEBI:30616"/>
        <dbReference type="ChEBI" id="CHEBI:83421"/>
        <dbReference type="ChEBI" id="CHEBI:456216"/>
        <dbReference type="EC" id="2.7.11.22"/>
    </reaction>
</comment>
<dbReference type="InterPro" id="IPR017441">
    <property type="entry name" value="Protein_kinase_ATP_BS"/>
</dbReference>
<proteinExistence type="evidence at protein level"/>
<dbReference type="FunFam" id="3.30.200.20:FF:000187">
    <property type="entry name" value="Cell division control protein 2"/>
    <property type="match status" value="1"/>
</dbReference>
<evidence type="ECO:0000256" key="1">
    <source>
        <dbReference type="ARBA" id="ARBA00006485"/>
    </source>
</evidence>
<dbReference type="GO" id="GO:0005737">
    <property type="term" value="C:cytoplasm"/>
    <property type="evidence" value="ECO:0000318"/>
    <property type="project" value="GO_Central"/>
</dbReference>
<evidence type="ECO:0000256" key="12">
    <source>
        <dbReference type="RuleBase" id="RU000304"/>
    </source>
</evidence>
<dbReference type="GO" id="GO:0000082">
    <property type="term" value="P:G1/S transition of mitotic cell cycle"/>
    <property type="evidence" value="ECO:0000318"/>
    <property type="project" value="GO_Central"/>
</dbReference>
<dbReference type="GO" id="GO:0007165">
    <property type="term" value="P:signal transduction"/>
    <property type="evidence" value="ECO:0000318"/>
    <property type="project" value="GO_Central"/>
</dbReference>
<keyword evidence="4" id="KW-0808">Transferase</keyword>
<name>A0A804P4T8_MAIZE</name>
<evidence type="ECO:0000256" key="2">
    <source>
        <dbReference type="ARBA" id="ARBA00022527"/>
    </source>
</evidence>
<keyword evidence="6" id="KW-0418">Kinase</keyword>
<dbReference type="EnsemblPlants" id="Zm00001eb208520_T001">
    <property type="protein sequence ID" value="Zm00001eb208520_P001"/>
    <property type="gene ID" value="Zm00001eb208520"/>
</dbReference>
<keyword evidence="2 12" id="KW-0723">Serine/threonine-protein kinase</keyword>
<sequence>MDQYEKVEKIGEGTYGVVYKGKDRHTNETIALKKIRLEQEDEGVPSTAIREISLLKEMQHRNIVRLQDVVHNDKCIYLVFEYLDLDLKKHMDSSTDFKNHRIVKSFLYQILRGIAYCHSHRVLHRDLKPQNLLIDRRNNLLKLADFGLARAFGIPVRTFTHEVVTLWYRAPEILLGARHYSTPVDVWSVGCIFAEMVNQKALFPGDSEIDELFKIFRSYLQVLVQTSISLLHVACLRFSSTNAEFWALQLKKHGQALLRCLITSQLSQSGHLWILQRWSRHSNRRESISYLRCCV</sequence>
<dbReference type="PANTHER" id="PTHR24056:SF548">
    <property type="entry name" value="CYCLIN-DEPENDENT KINASE A-1"/>
    <property type="match status" value="1"/>
</dbReference>
<accession>A0A804P4T8</accession>
<comment type="similarity">
    <text evidence="1">Belongs to the protein kinase superfamily. CMGC Ser/Thr protein kinase family. CDC2/CDKX subfamily.</text>
</comment>
<keyword evidence="5 11" id="KW-0547">Nucleotide-binding</keyword>
<dbReference type="OrthoDB" id="1732493at2759"/>
<keyword evidence="15" id="KW-1185">Reference proteome</keyword>
<dbReference type="GO" id="GO:0008353">
    <property type="term" value="F:RNA polymerase II CTD heptapeptide repeat kinase activity"/>
    <property type="evidence" value="ECO:0007669"/>
    <property type="project" value="UniProtKB-EC"/>
</dbReference>
<evidence type="ECO:0000313" key="15">
    <source>
        <dbReference type="Proteomes" id="UP000007305"/>
    </source>
</evidence>
<organism evidence="14 15">
    <name type="scientific">Zea mays</name>
    <name type="common">Maize</name>
    <dbReference type="NCBI Taxonomy" id="4577"/>
    <lineage>
        <taxon>Eukaryota</taxon>
        <taxon>Viridiplantae</taxon>
        <taxon>Streptophyta</taxon>
        <taxon>Embryophyta</taxon>
        <taxon>Tracheophyta</taxon>
        <taxon>Spermatophyta</taxon>
        <taxon>Magnoliopsida</taxon>
        <taxon>Liliopsida</taxon>
        <taxon>Poales</taxon>
        <taxon>Poaceae</taxon>
        <taxon>PACMAD clade</taxon>
        <taxon>Panicoideae</taxon>
        <taxon>Andropogonodae</taxon>
        <taxon>Andropogoneae</taxon>
        <taxon>Tripsacinae</taxon>
        <taxon>Zea</taxon>
    </lineage>
</organism>
<evidence type="ECO:0000256" key="7">
    <source>
        <dbReference type="ARBA" id="ARBA00022840"/>
    </source>
</evidence>
<reference evidence="15" key="1">
    <citation type="journal article" date="2009" name="Science">
        <title>The B73 maize genome: complexity, diversity, and dynamics.</title>
        <authorList>
            <person name="Schnable P.S."/>
            <person name="Ware D."/>
            <person name="Fulton R.S."/>
            <person name="Stein J.C."/>
            <person name="Wei F."/>
            <person name="Pasternak S."/>
            <person name="Liang C."/>
            <person name="Zhang J."/>
            <person name="Fulton L."/>
            <person name="Graves T.A."/>
            <person name="Minx P."/>
            <person name="Reily A.D."/>
            <person name="Courtney L."/>
            <person name="Kruchowski S.S."/>
            <person name="Tomlinson C."/>
            <person name="Strong C."/>
            <person name="Delehaunty K."/>
            <person name="Fronick C."/>
            <person name="Courtney B."/>
            <person name="Rock S.M."/>
            <person name="Belter E."/>
            <person name="Du F."/>
            <person name="Kim K."/>
            <person name="Abbott R.M."/>
            <person name="Cotton M."/>
            <person name="Levy A."/>
            <person name="Marchetto P."/>
            <person name="Ochoa K."/>
            <person name="Jackson S.M."/>
            <person name="Gillam B."/>
            <person name="Chen W."/>
            <person name="Yan L."/>
            <person name="Higginbotham J."/>
            <person name="Cardenas M."/>
            <person name="Waligorski J."/>
            <person name="Applebaum E."/>
            <person name="Phelps L."/>
            <person name="Falcone J."/>
            <person name="Kanchi K."/>
            <person name="Thane T."/>
            <person name="Scimone A."/>
            <person name="Thane N."/>
            <person name="Henke J."/>
            <person name="Wang T."/>
            <person name="Ruppert J."/>
            <person name="Shah N."/>
            <person name="Rotter K."/>
            <person name="Hodges J."/>
            <person name="Ingenthron E."/>
            <person name="Cordes M."/>
            <person name="Kohlberg S."/>
            <person name="Sgro J."/>
            <person name="Delgado B."/>
            <person name="Mead K."/>
            <person name="Chinwalla A."/>
            <person name="Leonard S."/>
            <person name="Crouse K."/>
            <person name="Collura K."/>
            <person name="Kudrna D."/>
            <person name="Currie J."/>
            <person name="He R."/>
            <person name="Angelova A."/>
            <person name="Rajasekar S."/>
            <person name="Mueller T."/>
            <person name="Lomeli R."/>
            <person name="Scara G."/>
            <person name="Ko A."/>
            <person name="Delaney K."/>
            <person name="Wissotski M."/>
            <person name="Lopez G."/>
            <person name="Campos D."/>
            <person name="Braidotti M."/>
            <person name="Ashley E."/>
            <person name="Golser W."/>
            <person name="Kim H."/>
            <person name="Lee S."/>
            <person name="Lin J."/>
            <person name="Dujmic Z."/>
            <person name="Kim W."/>
            <person name="Talag J."/>
            <person name="Zuccolo A."/>
            <person name="Fan C."/>
            <person name="Sebastian A."/>
            <person name="Kramer M."/>
            <person name="Spiegel L."/>
            <person name="Nascimento L."/>
            <person name="Zutavern T."/>
            <person name="Miller B."/>
            <person name="Ambroise C."/>
            <person name="Muller S."/>
            <person name="Spooner W."/>
            <person name="Narechania A."/>
            <person name="Ren L."/>
            <person name="Wei S."/>
            <person name="Kumari S."/>
            <person name="Faga B."/>
            <person name="Levy M.J."/>
            <person name="McMahan L."/>
            <person name="Van Buren P."/>
            <person name="Vaughn M.W."/>
            <person name="Ying K."/>
            <person name="Yeh C.-T."/>
            <person name="Emrich S.J."/>
            <person name="Jia Y."/>
            <person name="Kalyanaraman A."/>
            <person name="Hsia A.-P."/>
            <person name="Barbazuk W.B."/>
            <person name="Baucom R.S."/>
            <person name="Brutnell T.P."/>
            <person name="Carpita N.C."/>
            <person name="Chaparro C."/>
            <person name="Chia J.-M."/>
            <person name="Deragon J.-M."/>
            <person name="Estill J.C."/>
            <person name="Fu Y."/>
            <person name="Jeddeloh J.A."/>
            <person name="Han Y."/>
            <person name="Lee H."/>
            <person name="Li P."/>
            <person name="Lisch D.R."/>
            <person name="Liu S."/>
            <person name="Liu Z."/>
            <person name="Nagel D.H."/>
            <person name="McCann M.C."/>
            <person name="SanMiguel P."/>
            <person name="Myers A.M."/>
            <person name="Nettleton D."/>
            <person name="Nguyen J."/>
            <person name="Penning B.W."/>
            <person name="Ponnala L."/>
            <person name="Schneider K.L."/>
            <person name="Schwartz D.C."/>
            <person name="Sharma A."/>
            <person name="Soderlund C."/>
            <person name="Springer N.M."/>
            <person name="Sun Q."/>
            <person name="Wang H."/>
            <person name="Waterman M."/>
            <person name="Westerman R."/>
            <person name="Wolfgruber T.K."/>
            <person name="Yang L."/>
            <person name="Yu Y."/>
            <person name="Zhang L."/>
            <person name="Zhou S."/>
            <person name="Zhu Q."/>
            <person name="Bennetzen J.L."/>
            <person name="Dawe R.K."/>
            <person name="Jiang J."/>
            <person name="Jiang N."/>
            <person name="Presting G.G."/>
            <person name="Wessler S.R."/>
            <person name="Aluru S."/>
            <person name="Martienssen R.A."/>
            <person name="Clifton S.W."/>
            <person name="McCombie W.R."/>
            <person name="Wing R.A."/>
            <person name="Wilson R.K."/>
        </authorList>
    </citation>
    <scope>NUCLEOTIDE SEQUENCE [LARGE SCALE GENOMIC DNA]</scope>
    <source>
        <strain evidence="15">cv. B73</strain>
    </source>
</reference>
<dbReference type="InParanoid" id="A0A804P4T8"/>
<dbReference type="GO" id="GO:0004693">
    <property type="term" value="F:cyclin-dependent protein serine/threonine kinase activity"/>
    <property type="evidence" value="ECO:0000318"/>
    <property type="project" value="GO_Central"/>
</dbReference>
<dbReference type="InterPro" id="IPR000719">
    <property type="entry name" value="Prot_kinase_dom"/>
</dbReference>
<dbReference type="GO" id="GO:0000307">
    <property type="term" value="C:cyclin-dependent protein kinase holoenzyme complex"/>
    <property type="evidence" value="ECO:0000318"/>
    <property type="project" value="GO_Central"/>
</dbReference>
<evidence type="ECO:0000256" key="6">
    <source>
        <dbReference type="ARBA" id="ARBA00022777"/>
    </source>
</evidence>
<dbReference type="InterPro" id="IPR011009">
    <property type="entry name" value="Kinase-like_dom_sf"/>
</dbReference>
<dbReference type="Pfam" id="PF00069">
    <property type="entry name" value="Pkinase"/>
    <property type="match status" value="1"/>
</dbReference>
<dbReference type="PROSITE" id="PS00108">
    <property type="entry name" value="PROTEIN_KINASE_ST"/>
    <property type="match status" value="1"/>
</dbReference>
<feature type="binding site" evidence="11">
    <location>
        <position position="33"/>
    </location>
    <ligand>
        <name>ATP</name>
        <dbReference type="ChEBI" id="CHEBI:30616"/>
    </ligand>
</feature>
<dbReference type="GO" id="GO:0005524">
    <property type="term" value="F:ATP binding"/>
    <property type="evidence" value="ECO:0007669"/>
    <property type="project" value="UniProtKB-UniRule"/>
</dbReference>
<dbReference type="GO" id="GO:0010389">
    <property type="term" value="P:regulation of G2/M transition of mitotic cell cycle"/>
    <property type="evidence" value="ECO:0000318"/>
    <property type="project" value="GO_Central"/>
</dbReference>
<evidence type="ECO:0000256" key="9">
    <source>
        <dbReference type="ARBA" id="ARBA00048367"/>
    </source>
</evidence>
<dbReference type="GO" id="GO:0005634">
    <property type="term" value="C:nucleus"/>
    <property type="evidence" value="ECO:0000318"/>
    <property type="project" value="GO_Central"/>
</dbReference>
<dbReference type="SMART" id="SM00220">
    <property type="entry name" value="S_TKc"/>
    <property type="match status" value="1"/>
</dbReference>
<dbReference type="AlphaFoldDB" id="A0A804P4T8"/>
<comment type="catalytic activity">
    <reaction evidence="8">
        <text>L-threonyl-[protein] + ATP = O-phospho-L-threonyl-[protein] + ADP + H(+)</text>
        <dbReference type="Rhea" id="RHEA:46608"/>
        <dbReference type="Rhea" id="RHEA-COMP:11060"/>
        <dbReference type="Rhea" id="RHEA-COMP:11605"/>
        <dbReference type="ChEBI" id="CHEBI:15378"/>
        <dbReference type="ChEBI" id="CHEBI:30013"/>
        <dbReference type="ChEBI" id="CHEBI:30616"/>
        <dbReference type="ChEBI" id="CHEBI:61977"/>
        <dbReference type="ChEBI" id="CHEBI:456216"/>
        <dbReference type="EC" id="2.7.11.22"/>
    </reaction>
</comment>
<dbReference type="PANTHER" id="PTHR24056">
    <property type="entry name" value="CELL DIVISION PROTEIN KINASE"/>
    <property type="match status" value="1"/>
</dbReference>
<evidence type="ECO:0000259" key="13">
    <source>
        <dbReference type="PROSITE" id="PS50011"/>
    </source>
</evidence>
<evidence type="ECO:0000256" key="3">
    <source>
        <dbReference type="ARBA" id="ARBA00022553"/>
    </source>
</evidence>
<dbReference type="Gramene" id="Zm00001eb208520_T001">
    <property type="protein sequence ID" value="Zm00001eb208520_P001"/>
    <property type="gene ID" value="Zm00001eb208520"/>
</dbReference>
<dbReference type="SUPFAM" id="SSF56112">
    <property type="entry name" value="Protein kinase-like (PK-like)"/>
    <property type="match status" value="1"/>
</dbReference>
<reference evidence="14" key="3">
    <citation type="submission" date="2021-05" db="UniProtKB">
        <authorList>
            <consortium name="EnsemblPlants"/>
        </authorList>
    </citation>
    <scope>IDENTIFICATION</scope>
    <source>
        <strain evidence="14">cv. B73</strain>
    </source>
</reference>
<evidence type="ECO:0000256" key="5">
    <source>
        <dbReference type="ARBA" id="ARBA00022741"/>
    </source>
</evidence>
<keyword evidence="3" id="KW-0597">Phosphoprotein</keyword>
<gene>
    <name evidence="14" type="primary">LOC100273306</name>
</gene>
<evidence type="ECO:0000256" key="10">
    <source>
        <dbReference type="ARBA" id="ARBA00049280"/>
    </source>
</evidence>
<protein>
    <recommendedName>
        <fullName evidence="13">Protein kinase domain-containing protein</fullName>
    </recommendedName>
</protein>
<evidence type="ECO:0000256" key="4">
    <source>
        <dbReference type="ARBA" id="ARBA00022679"/>
    </source>
</evidence>
<dbReference type="InterPro" id="IPR050108">
    <property type="entry name" value="CDK"/>
</dbReference>
<keyword evidence="16" id="KW-1267">Proteomics identification</keyword>
<reference evidence="14" key="2">
    <citation type="submission" date="2019-07" db="EMBL/GenBank/DDBJ databases">
        <authorList>
            <person name="Seetharam A."/>
            <person name="Woodhouse M."/>
            <person name="Cannon E."/>
        </authorList>
    </citation>
    <scope>NUCLEOTIDE SEQUENCE [LARGE SCALE GENOMIC DNA]</scope>
    <source>
        <strain evidence="14">cv. B73</strain>
    </source>
</reference>